<dbReference type="GO" id="GO:0031593">
    <property type="term" value="F:polyubiquitin modification-dependent protein binding"/>
    <property type="evidence" value="ECO:0007669"/>
    <property type="project" value="TreeGrafter"/>
</dbReference>
<dbReference type="AlphaFoldDB" id="R4WPH9"/>
<dbReference type="EMBL" id="AK417561">
    <property type="protein sequence ID" value="BAN20776.1"/>
    <property type="molecule type" value="mRNA"/>
</dbReference>
<dbReference type="PANTHER" id="PTHR21220">
    <property type="entry name" value="DNA-DEPENDENT METALLOPROTEASE SPRTN"/>
    <property type="match status" value="1"/>
</dbReference>
<proteinExistence type="evidence at transcript level"/>
<dbReference type="GO" id="GO:0006974">
    <property type="term" value="P:DNA damage response"/>
    <property type="evidence" value="ECO:0007669"/>
    <property type="project" value="InterPro"/>
</dbReference>
<dbReference type="InterPro" id="IPR044245">
    <property type="entry name" value="Spartan"/>
</dbReference>
<reference evidence="1" key="1">
    <citation type="journal article" date="2013" name="PLoS ONE">
        <title>Gene expression in gut symbiotic organ of stinkbug affected by extracellular bacterial symbiont.</title>
        <authorList>
            <person name="Futahashi R."/>
            <person name="Tanaka K."/>
            <person name="Tanahashi M."/>
            <person name="Nikoh N."/>
            <person name="Kikuchi Y."/>
            <person name="Lee B.L."/>
            <person name="Fukatsu T."/>
        </authorList>
    </citation>
    <scope>NUCLEOTIDE SEQUENCE</scope>
    <source>
        <tissue evidence="1">Midgut</tissue>
    </source>
</reference>
<dbReference type="GO" id="GO:0003697">
    <property type="term" value="F:single-stranded DNA binding"/>
    <property type="evidence" value="ECO:0007669"/>
    <property type="project" value="InterPro"/>
</dbReference>
<dbReference type="PANTHER" id="PTHR21220:SF0">
    <property type="entry name" value="DNA-DEPENDENT METALLOPROTEASE SPRTN"/>
    <property type="match status" value="1"/>
</dbReference>
<organism evidence="1">
    <name type="scientific">Riptortus pedestris</name>
    <name type="common">Bean bug</name>
    <dbReference type="NCBI Taxonomy" id="329032"/>
    <lineage>
        <taxon>Eukaryota</taxon>
        <taxon>Metazoa</taxon>
        <taxon>Ecdysozoa</taxon>
        <taxon>Arthropoda</taxon>
        <taxon>Hexapoda</taxon>
        <taxon>Insecta</taxon>
        <taxon>Pterygota</taxon>
        <taxon>Neoptera</taxon>
        <taxon>Paraneoptera</taxon>
        <taxon>Hemiptera</taxon>
        <taxon>Heteroptera</taxon>
        <taxon>Panheteroptera</taxon>
        <taxon>Pentatomomorpha</taxon>
        <taxon>Coreoidea</taxon>
        <taxon>Alydidae</taxon>
        <taxon>Riptortus</taxon>
    </lineage>
</organism>
<name>R4WPH9_RIPPE</name>
<protein>
    <submittedName>
        <fullName evidence="1">Unkown protein</fullName>
    </submittedName>
</protein>
<sequence>MDSDLKLALKLDRELNGSHSSPVPAKKFKKSHTTEKEASIVSSEWEITDPNPDIHMLFQVFNKKYFWGRLDCVEVKWSQRMYS</sequence>
<evidence type="ECO:0000313" key="1">
    <source>
        <dbReference type="EMBL" id="BAN20776.1"/>
    </source>
</evidence>
<dbReference type="GO" id="GO:0005634">
    <property type="term" value="C:nucleus"/>
    <property type="evidence" value="ECO:0007669"/>
    <property type="project" value="TreeGrafter"/>
</dbReference>
<dbReference type="GO" id="GO:0004222">
    <property type="term" value="F:metalloendopeptidase activity"/>
    <property type="evidence" value="ECO:0007669"/>
    <property type="project" value="InterPro"/>
</dbReference>
<accession>R4WPH9</accession>